<evidence type="ECO:0000313" key="1">
    <source>
        <dbReference type="EMBL" id="WMV10387.1"/>
    </source>
</evidence>
<reference evidence="1" key="1">
    <citation type="submission" date="2023-08" db="EMBL/GenBank/DDBJ databases">
        <title>A de novo genome assembly of Solanum verrucosum Schlechtendal, a Mexican diploid species geographically isolated from the other diploid A-genome species in potato relatives.</title>
        <authorList>
            <person name="Hosaka K."/>
        </authorList>
    </citation>
    <scope>NUCLEOTIDE SEQUENCE</scope>
    <source>
        <tissue evidence="1">Young leaves</tissue>
    </source>
</reference>
<proteinExistence type="predicted"/>
<evidence type="ECO:0000313" key="2">
    <source>
        <dbReference type="Proteomes" id="UP001234989"/>
    </source>
</evidence>
<dbReference type="AlphaFoldDB" id="A0AAF0T765"/>
<accession>A0AAF0T765</accession>
<sequence>MKQQILFLNYWRCKKA</sequence>
<dbReference type="Proteomes" id="UP001234989">
    <property type="component" value="Chromosome 1"/>
</dbReference>
<protein>
    <submittedName>
        <fullName evidence="1">Uncharacterized protein</fullName>
    </submittedName>
</protein>
<gene>
    <name evidence="1" type="ORF">MTR67_003772</name>
</gene>
<organism evidence="1 2">
    <name type="scientific">Solanum verrucosum</name>
    <dbReference type="NCBI Taxonomy" id="315347"/>
    <lineage>
        <taxon>Eukaryota</taxon>
        <taxon>Viridiplantae</taxon>
        <taxon>Streptophyta</taxon>
        <taxon>Embryophyta</taxon>
        <taxon>Tracheophyta</taxon>
        <taxon>Spermatophyta</taxon>
        <taxon>Magnoliopsida</taxon>
        <taxon>eudicotyledons</taxon>
        <taxon>Gunneridae</taxon>
        <taxon>Pentapetalae</taxon>
        <taxon>asterids</taxon>
        <taxon>lamiids</taxon>
        <taxon>Solanales</taxon>
        <taxon>Solanaceae</taxon>
        <taxon>Solanoideae</taxon>
        <taxon>Solaneae</taxon>
        <taxon>Solanum</taxon>
    </lineage>
</organism>
<keyword evidence="2" id="KW-1185">Reference proteome</keyword>
<dbReference type="EMBL" id="CP133612">
    <property type="protein sequence ID" value="WMV10387.1"/>
    <property type="molecule type" value="Genomic_DNA"/>
</dbReference>
<name>A0AAF0T765_SOLVR</name>